<evidence type="ECO:0000313" key="3">
    <source>
        <dbReference type="Proteomes" id="UP000054324"/>
    </source>
</evidence>
<keyword evidence="3" id="KW-1185">Reference proteome</keyword>
<protein>
    <recommendedName>
        <fullName evidence="4">Endonuclease/exonuclease/phosphatase domain-containing protein</fullName>
    </recommendedName>
</protein>
<evidence type="ECO:0008006" key="4">
    <source>
        <dbReference type="Google" id="ProtNLM"/>
    </source>
</evidence>
<dbReference type="RefSeq" id="XP_009171154.1">
    <property type="nucleotide sequence ID" value="XM_009172890.1"/>
</dbReference>
<dbReference type="GeneID" id="20321565"/>
<accession>A0A075ABR7</accession>
<dbReference type="OrthoDB" id="6152956at2759"/>
<dbReference type="EMBL" id="KL596787">
    <property type="protein sequence ID" value="KER25099.1"/>
    <property type="molecule type" value="Genomic_DNA"/>
</dbReference>
<evidence type="ECO:0000256" key="1">
    <source>
        <dbReference type="SAM" id="MobiDB-lite"/>
    </source>
</evidence>
<dbReference type="InterPro" id="IPR036397">
    <property type="entry name" value="RNaseH_sf"/>
</dbReference>
<proteinExistence type="predicted"/>
<feature type="region of interest" description="Disordered" evidence="1">
    <location>
        <begin position="150"/>
        <end position="184"/>
    </location>
</feature>
<gene>
    <name evidence="2" type="ORF">T265_07386</name>
</gene>
<organism evidence="2 3">
    <name type="scientific">Opisthorchis viverrini</name>
    <name type="common">Southeast Asian liver fluke</name>
    <dbReference type="NCBI Taxonomy" id="6198"/>
    <lineage>
        <taxon>Eukaryota</taxon>
        <taxon>Metazoa</taxon>
        <taxon>Spiralia</taxon>
        <taxon>Lophotrochozoa</taxon>
        <taxon>Platyhelminthes</taxon>
        <taxon>Trematoda</taxon>
        <taxon>Digenea</taxon>
        <taxon>Opisthorchiida</taxon>
        <taxon>Opisthorchiata</taxon>
        <taxon>Opisthorchiidae</taxon>
        <taxon>Opisthorchis</taxon>
    </lineage>
</organism>
<reference evidence="2 3" key="1">
    <citation type="submission" date="2013-11" db="EMBL/GenBank/DDBJ databases">
        <title>Opisthorchis viverrini - life in the bile duct.</title>
        <authorList>
            <person name="Young N.D."/>
            <person name="Nagarajan N."/>
            <person name="Lin S.J."/>
            <person name="Korhonen P.K."/>
            <person name="Jex A.R."/>
            <person name="Hall R.S."/>
            <person name="Safavi-Hemami H."/>
            <person name="Kaewkong W."/>
            <person name="Bertrand D."/>
            <person name="Gao S."/>
            <person name="Seet Q."/>
            <person name="Wongkham S."/>
            <person name="Teh B.T."/>
            <person name="Wongkham C."/>
            <person name="Intapan P.M."/>
            <person name="Maleewong W."/>
            <person name="Yang X."/>
            <person name="Hu M."/>
            <person name="Wang Z."/>
            <person name="Hofmann A."/>
            <person name="Sternberg P.W."/>
            <person name="Tan P."/>
            <person name="Wang J."/>
            <person name="Gasser R.B."/>
        </authorList>
    </citation>
    <scope>NUCLEOTIDE SEQUENCE [LARGE SCALE GENOMIC DNA]</scope>
</reference>
<dbReference type="KEGG" id="ovi:T265_07386"/>
<feature type="compositionally biased region" description="Polar residues" evidence="1">
    <location>
        <begin position="347"/>
        <end position="357"/>
    </location>
</feature>
<dbReference type="AlphaFoldDB" id="A0A075ABR7"/>
<dbReference type="Gene3D" id="3.30.420.10">
    <property type="entry name" value="Ribonuclease H-like superfamily/Ribonuclease H"/>
    <property type="match status" value="1"/>
</dbReference>
<dbReference type="GO" id="GO:0003676">
    <property type="term" value="F:nucleic acid binding"/>
    <property type="evidence" value="ECO:0007669"/>
    <property type="project" value="InterPro"/>
</dbReference>
<name>A0A075ABR7_OPIVI</name>
<dbReference type="Proteomes" id="UP000054324">
    <property type="component" value="Unassembled WGS sequence"/>
</dbReference>
<evidence type="ECO:0000313" key="2">
    <source>
        <dbReference type="EMBL" id="KER25099.1"/>
    </source>
</evidence>
<feature type="region of interest" description="Disordered" evidence="1">
    <location>
        <begin position="338"/>
        <end position="357"/>
    </location>
</feature>
<dbReference type="CTD" id="20321565"/>
<sequence>MERVSSQIKQIGETADTTHHKDCYAPGLFTQKTPERFIEEKVGSSDSIDGRWFVRRAGQFGCKRVSTNRGNIISALLGGVAVDNHRFIATHPNNALMTSPQLVVKRLNSSYEAQRTNQRAFSGDSCLHMLQTHVIPQLKQHKKSSVVLQQDGAPPHCSNQLCPETTETEGPPEPPGDDTCDAPAADIRSHQTKETLVNIFTTERLLCAVYTSHNPWSPPEEEQMNRTLEQLSFNYHFKHLLLVGDFHAPKASCMELWCIESSGVFTAALIEVVKQSAWTQHVFAPTRYRAGQLPALLDLVITNERHFVDQVTINASLEHDHQCVLNLISSAIGREIPNPKRGFETPAGQNSQECASF</sequence>